<sequence>MPEAWKDYVLNVPGMFSSEAFTYLHHLYLDKVVHARDGEDNPIKKQVAALFAQCWAKGGGAEGKAPKSWRDKYGLKASSSNTPSLINVYMGSMNSPHNSESESIMPF</sequence>
<evidence type="ECO:0000313" key="2">
    <source>
        <dbReference type="Proteomes" id="UP000799118"/>
    </source>
</evidence>
<name>A0A6A4HQ23_9AGAR</name>
<gene>
    <name evidence="1" type="ORF">BT96DRAFT_938110</name>
</gene>
<reference evidence="1" key="1">
    <citation type="journal article" date="2019" name="Environ. Microbiol.">
        <title>Fungal ecological strategies reflected in gene transcription - a case study of two litter decomposers.</title>
        <authorList>
            <person name="Barbi F."/>
            <person name="Kohler A."/>
            <person name="Barry K."/>
            <person name="Baskaran P."/>
            <person name="Daum C."/>
            <person name="Fauchery L."/>
            <person name="Ihrmark K."/>
            <person name="Kuo A."/>
            <person name="LaButti K."/>
            <person name="Lipzen A."/>
            <person name="Morin E."/>
            <person name="Grigoriev I.V."/>
            <person name="Henrissat B."/>
            <person name="Lindahl B."/>
            <person name="Martin F."/>
        </authorList>
    </citation>
    <scope>NUCLEOTIDE SEQUENCE</scope>
    <source>
        <strain evidence="1">JB14</strain>
    </source>
</reference>
<evidence type="ECO:0000313" key="1">
    <source>
        <dbReference type="EMBL" id="KAE9401122.1"/>
    </source>
</evidence>
<keyword evidence="2" id="KW-1185">Reference proteome</keyword>
<dbReference type="OrthoDB" id="3054003at2759"/>
<proteinExistence type="predicted"/>
<organism evidence="1 2">
    <name type="scientific">Gymnopus androsaceus JB14</name>
    <dbReference type="NCBI Taxonomy" id="1447944"/>
    <lineage>
        <taxon>Eukaryota</taxon>
        <taxon>Fungi</taxon>
        <taxon>Dikarya</taxon>
        <taxon>Basidiomycota</taxon>
        <taxon>Agaricomycotina</taxon>
        <taxon>Agaricomycetes</taxon>
        <taxon>Agaricomycetidae</taxon>
        <taxon>Agaricales</taxon>
        <taxon>Marasmiineae</taxon>
        <taxon>Omphalotaceae</taxon>
        <taxon>Gymnopus</taxon>
    </lineage>
</organism>
<protein>
    <submittedName>
        <fullName evidence="1">Uncharacterized protein</fullName>
    </submittedName>
</protein>
<dbReference type="Proteomes" id="UP000799118">
    <property type="component" value="Unassembled WGS sequence"/>
</dbReference>
<dbReference type="EMBL" id="ML769449">
    <property type="protein sequence ID" value="KAE9401122.1"/>
    <property type="molecule type" value="Genomic_DNA"/>
</dbReference>
<dbReference type="AlphaFoldDB" id="A0A6A4HQ23"/>
<accession>A0A6A4HQ23</accession>